<comment type="caution">
    <text evidence="6">The sequence shown here is derived from an EMBL/GenBank/DDBJ whole genome shotgun (WGS) entry which is preliminary data.</text>
</comment>
<evidence type="ECO:0000313" key="7">
    <source>
        <dbReference type="Proteomes" id="UP000282876"/>
    </source>
</evidence>
<evidence type="ECO:0000256" key="2">
    <source>
        <dbReference type="ARBA" id="ARBA00022980"/>
    </source>
</evidence>
<gene>
    <name evidence="6" type="ORF">TUBRATIS_008270</name>
</gene>
<sequence>MARMHTSGKGVSGSTKPYHQIRPSWVTKTPQEIRELILTLAKKGIKPTEIGKILRDEHGIGSVKPIIGKNLLKFLKEESVSPSIPEELDSCVRRCMSIRSHLSVFKNDKNAKYRLILAESKMYRIIRHYKKTMEIPHDYKPYAGLR</sequence>
<dbReference type="PANTHER" id="PTHR11885">
    <property type="entry name" value="RIBOSOMAL PROTEIN S15P/S13E"/>
    <property type="match status" value="1"/>
</dbReference>
<dbReference type="SMART" id="SM01386">
    <property type="entry name" value="Ribosomal_S13_N"/>
    <property type="match status" value="1"/>
</dbReference>
<proteinExistence type="inferred from homology"/>
<feature type="region of interest" description="Disordered" evidence="4">
    <location>
        <begin position="1"/>
        <end position="22"/>
    </location>
</feature>
<feature type="domain" description="Small ribosomal subunit protein uS15 N-terminal" evidence="5">
    <location>
        <begin position="1"/>
        <end position="60"/>
    </location>
</feature>
<evidence type="ECO:0000256" key="3">
    <source>
        <dbReference type="ARBA" id="ARBA00023274"/>
    </source>
</evidence>
<dbReference type="Pfam" id="PF08069">
    <property type="entry name" value="Ribosomal_S13_N"/>
    <property type="match status" value="1"/>
</dbReference>
<keyword evidence="7" id="KW-1185">Reference proteome</keyword>
<accession>A0A437AN99</accession>
<dbReference type="Gene3D" id="1.10.287.10">
    <property type="entry name" value="S15/NS1, RNA-binding"/>
    <property type="match status" value="1"/>
</dbReference>
<dbReference type="SUPFAM" id="SSF47060">
    <property type="entry name" value="S15/NS1 RNA-binding domain"/>
    <property type="match status" value="1"/>
</dbReference>
<keyword evidence="2" id="KW-0689">Ribosomal protein</keyword>
<dbReference type="EMBL" id="RCSS01000167">
    <property type="protein sequence ID" value="RVD92662.1"/>
    <property type="molecule type" value="Genomic_DNA"/>
</dbReference>
<evidence type="ECO:0000256" key="4">
    <source>
        <dbReference type="SAM" id="MobiDB-lite"/>
    </source>
</evidence>
<dbReference type="InterPro" id="IPR023029">
    <property type="entry name" value="Ribosomal_uS15_arc_euk"/>
</dbReference>
<dbReference type="PANTHER" id="PTHR11885:SF6">
    <property type="entry name" value="SMALL RIBOSOMAL SUBUNIT PROTEIN US15"/>
    <property type="match status" value="1"/>
</dbReference>
<dbReference type="OrthoDB" id="623277at2759"/>
<name>A0A437AN99_9MICR</name>
<comment type="similarity">
    <text evidence="1">Belongs to the universal ribosomal protein uS15 family.</text>
</comment>
<evidence type="ECO:0000256" key="1">
    <source>
        <dbReference type="ARBA" id="ARBA00008434"/>
    </source>
</evidence>
<keyword evidence="3" id="KW-0687">Ribonucleoprotein</keyword>
<dbReference type="GO" id="GO:0003735">
    <property type="term" value="F:structural constituent of ribosome"/>
    <property type="evidence" value="ECO:0007669"/>
    <property type="project" value="InterPro"/>
</dbReference>
<dbReference type="GO" id="GO:0070181">
    <property type="term" value="F:small ribosomal subunit rRNA binding"/>
    <property type="evidence" value="ECO:0007669"/>
    <property type="project" value="TreeGrafter"/>
</dbReference>
<dbReference type="AlphaFoldDB" id="A0A437AN99"/>
<dbReference type="Proteomes" id="UP000282876">
    <property type="component" value="Unassembled WGS sequence"/>
</dbReference>
<dbReference type="InterPro" id="IPR009068">
    <property type="entry name" value="uS15_NS1_RNA-bd_sf"/>
</dbReference>
<reference evidence="6 7" key="1">
    <citation type="submission" date="2018-10" db="EMBL/GenBank/DDBJ databases">
        <title>Draft genome sequence of the microsporidian Tubulinosema ratisbonensis.</title>
        <authorList>
            <person name="Polonais V."/>
            <person name="Peyretaillade E."/>
            <person name="Niehus S."/>
            <person name="Wawrzyniak I."/>
            <person name="Franchet A."/>
            <person name="Gaspin C."/>
            <person name="Reichstadt M."/>
            <person name="Belser C."/>
            <person name="Labadie K."/>
            <person name="Delbac F."/>
            <person name="Ferrandon D."/>
        </authorList>
    </citation>
    <scope>NUCLEOTIDE SEQUENCE [LARGE SCALE GENOMIC DNA]</scope>
    <source>
        <strain evidence="6 7">Franzen</strain>
    </source>
</reference>
<dbReference type="GO" id="GO:0022627">
    <property type="term" value="C:cytosolic small ribosomal subunit"/>
    <property type="evidence" value="ECO:0007669"/>
    <property type="project" value="TreeGrafter"/>
</dbReference>
<protein>
    <submittedName>
        <fullName evidence="6">40S ribosomal S13</fullName>
    </submittedName>
</protein>
<evidence type="ECO:0000259" key="5">
    <source>
        <dbReference type="SMART" id="SM01386"/>
    </source>
</evidence>
<dbReference type="InterPro" id="IPR012606">
    <property type="entry name" value="Ribosomal_uS15_N"/>
</dbReference>
<evidence type="ECO:0000313" key="6">
    <source>
        <dbReference type="EMBL" id="RVD92662.1"/>
    </source>
</evidence>
<dbReference type="STRING" id="291195.A0A437AN99"/>
<dbReference type="Gene3D" id="4.10.860.130">
    <property type="match status" value="1"/>
</dbReference>
<organism evidence="6 7">
    <name type="scientific">Tubulinosema ratisbonensis</name>
    <dbReference type="NCBI Taxonomy" id="291195"/>
    <lineage>
        <taxon>Eukaryota</taxon>
        <taxon>Fungi</taxon>
        <taxon>Fungi incertae sedis</taxon>
        <taxon>Microsporidia</taxon>
        <taxon>Tubulinosematoidea</taxon>
        <taxon>Tubulinosematidae</taxon>
        <taxon>Tubulinosema</taxon>
    </lineage>
</organism>
<dbReference type="VEuPathDB" id="MicrosporidiaDB:TUBRATIS_008270"/>
<dbReference type="GO" id="GO:0006412">
    <property type="term" value="P:translation"/>
    <property type="evidence" value="ECO:0007669"/>
    <property type="project" value="InterPro"/>
</dbReference>